<proteinExistence type="predicted"/>
<comment type="caution">
    <text evidence="2">The sequence shown here is derived from an EMBL/GenBank/DDBJ whole genome shotgun (WGS) entry which is preliminary data.</text>
</comment>
<reference evidence="2" key="1">
    <citation type="journal article" date="2019" name="Beilstein J. Org. Chem.">
        <title>Nanangenines: drimane sesquiterpenoids as the dominant metabolite cohort of a novel Australian fungus, Aspergillus nanangensis.</title>
        <authorList>
            <person name="Lacey H.J."/>
            <person name="Gilchrist C.L.M."/>
            <person name="Crombie A."/>
            <person name="Kalaitzis J.A."/>
            <person name="Vuong D."/>
            <person name="Rutledge P.J."/>
            <person name="Turner P."/>
            <person name="Pitt J.I."/>
            <person name="Lacey E."/>
            <person name="Chooi Y.H."/>
            <person name="Piggott A.M."/>
        </authorList>
    </citation>
    <scope>NUCLEOTIDE SEQUENCE</scope>
    <source>
        <strain evidence="2">MST-FP2251</strain>
    </source>
</reference>
<accession>A0AAD4GUF2</accession>
<evidence type="ECO:0000256" key="1">
    <source>
        <dbReference type="SAM" id="SignalP"/>
    </source>
</evidence>
<dbReference type="EMBL" id="VCAU01000025">
    <property type="protein sequence ID" value="KAF9890564.1"/>
    <property type="molecule type" value="Genomic_DNA"/>
</dbReference>
<name>A0AAD4GUF2_ASPNN</name>
<gene>
    <name evidence="2" type="ORF">FE257_005695</name>
</gene>
<feature type="signal peptide" evidence="1">
    <location>
        <begin position="1"/>
        <end position="18"/>
    </location>
</feature>
<evidence type="ECO:0000313" key="2">
    <source>
        <dbReference type="EMBL" id="KAF9890564.1"/>
    </source>
</evidence>
<sequence>MKLSLAAASSFVAASVAASLPEAFTLVAQGGHTVLTDGTNAVISHNVSDTLPILILHGANGGATYTRQGSPPTAWQNLYVIAGADKPIGLTIPHSGALPDNAKTSGFAMTDDGWLTFEGEQAFAPTTEVDEHQNIVYLGANNGGYQQAPIWVKECRGC</sequence>
<dbReference type="Proteomes" id="UP001194746">
    <property type="component" value="Unassembled WGS sequence"/>
</dbReference>
<protein>
    <submittedName>
        <fullName evidence="2">Uncharacterized protein</fullName>
    </submittedName>
</protein>
<evidence type="ECO:0000313" key="3">
    <source>
        <dbReference type="Proteomes" id="UP001194746"/>
    </source>
</evidence>
<dbReference type="AlphaFoldDB" id="A0AAD4GUF2"/>
<feature type="chain" id="PRO_5041897569" evidence="1">
    <location>
        <begin position="19"/>
        <end position="158"/>
    </location>
</feature>
<keyword evidence="1" id="KW-0732">Signal</keyword>
<organism evidence="2 3">
    <name type="scientific">Aspergillus nanangensis</name>
    <dbReference type="NCBI Taxonomy" id="2582783"/>
    <lineage>
        <taxon>Eukaryota</taxon>
        <taxon>Fungi</taxon>
        <taxon>Dikarya</taxon>
        <taxon>Ascomycota</taxon>
        <taxon>Pezizomycotina</taxon>
        <taxon>Eurotiomycetes</taxon>
        <taxon>Eurotiomycetidae</taxon>
        <taxon>Eurotiales</taxon>
        <taxon>Aspergillaceae</taxon>
        <taxon>Aspergillus</taxon>
        <taxon>Aspergillus subgen. Circumdati</taxon>
    </lineage>
</organism>
<keyword evidence="3" id="KW-1185">Reference proteome</keyword>
<reference evidence="2" key="2">
    <citation type="submission" date="2020-02" db="EMBL/GenBank/DDBJ databases">
        <authorList>
            <person name="Gilchrist C.L.M."/>
            <person name="Chooi Y.-H."/>
        </authorList>
    </citation>
    <scope>NUCLEOTIDE SEQUENCE</scope>
    <source>
        <strain evidence="2">MST-FP2251</strain>
    </source>
</reference>